<name>X0VT27_9ZZZZ</name>
<proteinExistence type="predicted"/>
<organism evidence="3">
    <name type="scientific">marine sediment metagenome</name>
    <dbReference type="NCBI Taxonomy" id="412755"/>
    <lineage>
        <taxon>unclassified sequences</taxon>
        <taxon>metagenomes</taxon>
        <taxon>ecological metagenomes</taxon>
    </lineage>
</organism>
<dbReference type="EMBL" id="BARS01032510">
    <property type="protein sequence ID" value="GAG15603.1"/>
    <property type="molecule type" value="Genomic_DNA"/>
</dbReference>
<comment type="caution">
    <text evidence="3">The sequence shown here is derived from an EMBL/GenBank/DDBJ whole genome shotgun (WGS) entry which is preliminary data.</text>
</comment>
<feature type="domain" description="LysR substrate-binding" evidence="2">
    <location>
        <begin position="22"/>
        <end position="223"/>
    </location>
</feature>
<dbReference type="AlphaFoldDB" id="X0VT27"/>
<evidence type="ECO:0000259" key="2">
    <source>
        <dbReference type="Pfam" id="PF03466"/>
    </source>
</evidence>
<dbReference type="GO" id="GO:2000142">
    <property type="term" value="P:regulation of DNA-templated transcription initiation"/>
    <property type="evidence" value="ECO:0007669"/>
    <property type="project" value="TreeGrafter"/>
</dbReference>
<dbReference type="Pfam" id="PF03466">
    <property type="entry name" value="LysR_substrate"/>
    <property type="match status" value="1"/>
</dbReference>
<accession>X0VT27</accession>
<reference evidence="3" key="1">
    <citation type="journal article" date="2014" name="Front. Microbiol.">
        <title>High frequency of phylogenetically diverse reductive dehalogenase-homologous genes in deep subseafloor sedimentary metagenomes.</title>
        <authorList>
            <person name="Kawai M."/>
            <person name="Futagami T."/>
            <person name="Toyoda A."/>
            <person name="Takaki Y."/>
            <person name="Nishi S."/>
            <person name="Hori S."/>
            <person name="Arai W."/>
            <person name="Tsubouchi T."/>
            <person name="Morono Y."/>
            <person name="Uchiyama I."/>
            <person name="Ito T."/>
            <person name="Fujiyama A."/>
            <person name="Inagaki F."/>
            <person name="Takami H."/>
        </authorList>
    </citation>
    <scope>NUCLEOTIDE SEQUENCE</scope>
    <source>
        <strain evidence="3">Expedition CK06-06</strain>
    </source>
</reference>
<feature type="non-terminal residue" evidence="3">
    <location>
        <position position="1"/>
    </location>
</feature>
<dbReference type="Gene3D" id="3.40.190.290">
    <property type="match status" value="1"/>
</dbReference>
<dbReference type="GO" id="GO:0003700">
    <property type="term" value="F:DNA-binding transcription factor activity"/>
    <property type="evidence" value="ECO:0007669"/>
    <property type="project" value="TreeGrafter"/>
</dbReference>
<dbReference type="InterPro" id="IPR005119">
    <property type="entry name" value="LysR_subst-bd"/>
</dbReference>
<dbReference type="PANTHER" id="PTHR30293">
    <property type="entry name" value="TRANSCRIPTIONAL REGULATORY PROTEIN NAC-RELATED"/>
    <property type="match status" value="1"/>
</dbReference>
<dbReference type="PANTHER" id="PTHR30293:SF2">
    <property type="entry name" value="TRANSCRIPTIONAL ACTIVATOR PROTEIN NHAR"/>
    <property type="match status" value="1"/>
</dbReference>
<gene>
    <name evidence="3" type="ORF">S01H1_50457</name>
</gene>
<keyword evidence="1" id="KW-0010">Activator</keyword>
<protein>
    <recommendedName>
        <fullName evidence="2">LysR substrate-binding domain-containing protein</fullName>
    </recommendedName>
</protein>
<evidence type="ECO:0000313" key="3">
    <source>
        <dbReference type="EMBL" id="GAG15603.1"/>
    </source>
</evidence>
<sequence length="226" mass="25063">IFSLGRDLMDTLKGRPTGRPLRLTVGVADVVPKLVAYRLLEPALHLPEPVQLICHEGTPPELLTRLAVYELDLVLSDSPIGPDVKVRAFNHLLGECSVSIFGTKELATKYRRRSPSSLDGTPFIIPTGNTALRRALEHWFDSKDIRPSAVGEFEDSALLKVFGQAGAGLFAAPTVIEKEVQRQYNVRVVGRLESVRERFYAISVEKKVKHPAVVAIADEARQRLFD</sequence>
<dbReference type="SUPFAM" id="SSF53850">
    <property type="entry name" value="Periplasmic binding protein-like II"/>
    <property type="match status" value="1"/>
</dbReference>
<evidence type="ECO:0000256" key="1">
    <source>
        <dbReference type="ARBA" id="ARBA00023159"/>
    </source>
</evidence>